<keyword evidence="4 7" id="KW-0648">Protein biosynthesis</keyword>
<evidence type="ECO:0000256" key="6">
    <source>
        <dbReference type="ARBA" id="ARBA00048875"/>
    </source>
</evidence>
<evidence type="ECO:0000256" key="7">
    <source>
        <dbReference type="RuleBase" id="RU362111"/>
    </source>
</evidence>
<dbReference type="EMBL" id="WNTK01000012">
    <property type="protein sequence ID" value="KAG9474971.1"/>
    <property type="molecule type" value="Genomic_DNA"/>
</dbReference>
<dbReference type="PANTHER" id="PTHR10458">
    <property type="entry name" value="PEPTIDE DEFORMYLASE"/>
    <property type="match status" value="1"/>
</dbReference>
<comment type="catalytic activity">
    <reaction evidence="6 7">
        <text>N-terminal N-formyl-L-methionyl-[peptide] + H2O = N-terminal L-methionyl-[peptide] + formate</text>
        <dbReference type="Rhea" id="RHEA:24420"/>
        <dbReference type="Rhea" id="RHEA-COMP:10639"/>
        <dbReference type="Rhea" id="RHEA-COMP:10640"/>
        <dbReference type="ChEBI" id="CHEBI:15377"/>
        <dbReference type="ChEBI" id="CHEBI:15740"/>
        <dbReference type="ChEBI" id="CHEBI:49298"/>
        <dbReference type="ChEBI" id="CHEBI:64731"/>
        <dbReference type="EC" id="3.5.1.88"/>
    </reaction>
</comment>
<dbReference type="PRINTS" id="PR01576">
    <property type="entry name" value="PDEFORMYLASE"/>
</dbReference>
<organism evidence="8 9">
    <name type="scientific">Eleutherodactylus coqui</name>
    <name type="common">Puerto Rican coqui</name>
    <dbReference type="NCBI Taxonomy" id="57060"/>
    <lineage>
        <taxon>Eukaryota</taxon>
        <taxon>Metazoa</taxon>
        <taxon>Chordata</taxon>
        <taxon>Craniata</taxon>
        <taxon>Vertebrata</taxon>
        <taxon>Euteleostomi</taxon>
        <taxon>Amphibia</taxon>
        <taxon>Batrachia</taxon>
        <taxon>Anura</taxon>
        <taxon>Neobatrachia</taxon>
        <taxon>Hyloidea</taxon>
        <taxon>Eleutherodactylidae</taxon>
        <taxon>Eleutherodactylinae</taxon>
        <taxon>Eleutherodactylus</taxon>
        <taxon>Eleutherodactylus</taxon>
    </lineage>
</organism>
<keyword evidence="3 7" id="KW-0378">Hydrolase</keyword>
<dbReference type="GO" id="GO:0005739">
    <property type="term" value="C:mitochondrion"/>
    <property type="evidence" value="ECO:0007669"/>
    <property type="project" value="UniProtKB-ARBA"/>
</dbReference>
<keyword evidence="9" id="KW-1185">Reference proteome</keyword>
<dbReference type="Gene3D" id="3.90.45.10">
    <property type="entry name" value="Peptide deformylase"/>
    <property type="match status" value="1"/>
</dbReference>
<dbReference type="GO" id="GO:0006412">
    <property type="term" value="P:translation"/>
    <property type="evidence" value="ECO:0007669"/>
    <property type="project" value="UniProtKB-KW"/>
</dbReference>
<dbReference type="Pfam" id="PF01327">
    <property type="entry name" value="Pep_deformylase"/>
    <property type="match status" value="1"/>
</dbReference>
<name>A0A8J6EUD4_ELECQ</name>
<dbReference type="AlphaFoldDB" id="A0A8J6EUD4"/>
<dbReference type="HAMAP" id="MF_00163">
    <property type="entry name" value="Pep_deformylase"/>
    <property type="match status" value="1"/>
</dbReference>
<dbReference type="Proteomes" id="UP000770717">
    <property type="component" value="Unassembled WGS sequence"/>
</dbReference>
<dbReference type="GO" id="GO:0046872">
    <property type="term" value="F:metal ion binding"/>
    <property type="evidence" value="ECO:0007669"/>
    <property type="project" value="UniProtKB-KW"/>
</dbReference>
<dbReference type="InterPro" id="IPR023635">
    <property type="entry name" value="Peptide_deformylase"/>
</dbReference>
<accession>A0A8J6EUD4</accession>
<dbReference type="FunFam" id="3.90.45.10:FF:000003">
    <property type="entry name" value="Peptide deformylase"/>
    <property type="match status" value="1"/>
</dbReference>
<dbReference type="PANTHER" id="PTHR10458:SF2">
    <property type="entry name" value="PEPTIDE DEFORMYLASE, MITOCHONDRIAL"/>
    <property type="match status" value="1"/>
</dbReference>
<evidence type="ECO:0000256" key="3">
    <source>
        <dbReference type="ARBA" id="ARBA00022801"/>
    </source>
</evidence>
<dbReference type="InterPro" id="IPR036821">
    <property type="entry name" value="Peptide_deformylase_sf"/>
</dbReference>
<evidence type="ECO:0000256" key="4">
    <source>
        <dbReference type="ARBA" id="ARBA00022917"/>
    </source>
</evidence>
<proteinExistence type="inferred from homology"/>
<evidence type="ECO:0000256" key="2">
    <source>
        <dbReference type="ARBA" id="ARBA00022723"/>
    </source>
</evidence>
<gene>
    <name evidence="8" type="ORF">GDO78_003440</name>
</gene>
<dbReference type="CDD" id="cd00487">
    <property type="entry name" value="Pep_deformylase"/>
    <property type="match status" value="1"/>
</dbReference>
<keyword evidence="2 7" id="KW-0479">Metal-binding</keyword>
<dbReference type="SUPFAM" id="SSF56420">
    <property type="entry name" value="Peptide deformylase"/>
    <property type="match status" value="1"/>
</dbReference>
<protein>
    <recommendedName>
        <fullName evidence="7">Peptide deformylase</fullName>
        <ecNumber evidence="7">3.5.1.88</ecNumber>
    </recommendedName>
</protein>
<comment type="caution">
    <text evidence="8">The sequence shown here is derived from an EMBL/GenBank/DDBJ whole genome shotgun (WGS) entry which is preliminary data.</text>
</comment>
<dbReference type="EC" id="3.5.1.88" evidence="7"/>
<comment type="function">
    <text evidence="5 7">Removes the formyl group from the N-terminal Met of newly synthesized proteins.</text>
</comment>
<evidence type="ECO:0000313" key="9">
    <source>
        <dbReference type="Proteomes" id="UP000770717"/>
    </source>
</evidence>
<sequence>MIILRSCRVFGLLVSHYSHGLGSSGPQSSRLYASWTEEKKRPYWKTLRRLILGAPSPPYKKVVQTGDPVLRLQTQLVPQDRISHPDTQVILKRMVHILRSGDCMGISAPQLGVPLRIIALELREGMCKLPSELMAEREIHPFPLKIFINPTMRILDSRKLHFHENCTSLHGFSALVPRCHSVEISGLNEKGDPTSWKAHGWAARAAQHEMDHLDGVLYIDKMFPRTFVNLRWQEVND</sequence>
<evidence type="ECO:0000313" key="8">
    <source>
        <dbReference type="EMBL" id="KAG9474971.1"/>
    </source>
</evidence>
<dbReference type="PIRSF" id="PIRSF004749">
    <property type="entry name" value="Pep_def"/>
    <property type="match status" value="1"/>
</dbReference>
<evidence type="ECO:0000256" key="5">
    <source>
        <dbReference type="ARBA" id="ARBA00037114"/>
    </source>
</evidence>
<reference evidence="8" key="1">
    <citation type="thesis" date="2020" institute="ProQuest LLC" country="789 East Eisenhower Parkway, Ann Arbor, MI, USA">
        <title>Comparative Genomics and Chromosome Evolution.</title>
        <authorList>
            <person name="Mudd A.B."/>
        </authorList>
    </citation>
    <scope>NUCLEOTIDE SEQUENCE</scope>
    <source>
        <strain evidence="8">HN-11 Male</strain>
        <tissue evidence="8">Kidney and liver</tissue>
    </source>
</reference>
<comment type="similarity">
    <text evidence="1 7">Belongs to the polypeptide deformylase family.</text>
</comment>
<evidence type="ECO:0000256" key="1">
    <source>
        <dbReference type="ARBA" id="ARBA00010759"/>
    </source>
</evidence>
<dbReference type="GO" id="GO:0042586">
    <property type="term" value="F:peptide deformylase activity"/>
    <property type="evidence" value="ECO:0007669"/>
    <property type="project" value="UniProtKB-EC"/>
</dbReference>